<dbReference type="EMBL" id="FMAG01000001">
    <property type="protein sequence ID" value="SCB09500.1"/>
    <property type="molecule type" value="Genomic_DNA"/>
</dbReference>
<sequence length="208" mass="22826">MVTENIRLNFVNFSRDTNNSSILIFQQNVAESFGEIAVAWKVIRNCGRLDRHPFNFPLQFQVSAKDSWGNYTPQLTAYDGQAFDMTLDNSGDVLSLSKNSATSPNEVEVRNQLKQGAISACIFKDGKLLATKTNMAPGQKAVFQFQPRIYIGVVSQVNEGQVIDSAIISQANTEINLFGITSADIVMTGGGPGPNSSPFEFHLENINQ</sequence>
<name>A0A1C3U1X0_9HYPH</name>
<reference evidence="2" key="1">
    <citation type="submission" date="2016-08" db="EMBL/GenBank/DDBJ databases">
        <authorList>
            <person name="Varghese N."/>
            <person name="Submissions Spin"/>
        </authorList>
    </citation>
    <scope>NUCLEOTIDE SEQUENCE [LARGE SCALE GENOMIC DNA]</scope>
    <source>
        <strain evidence="2">HAMBI 2975</strain>
    </source>
</reference>
<gene>
    <name evidence="1" type="ORF">GA0061103_1372</name>
</gene>
<protein>
    <recommendedName>
        <fullName evidence="3">Aromatic ring-opening dioxygenase LigA</fullName>
    </recommendedName>
</protein>
<dbReference type="Proteomes" id="UP000199101">
    <property type="component" value="Unassembled WGS sequence"/>
</dbReference>
<evidence type="ECO:0000313" key="2">
    <source>
        <dbReference type="Proteomes" id="UP000199101"/>
    </source>
</evidence>
<dbReference type="RefSeq" id="WP_092706499.1">
    <property type="nucleotide sequence ID" value="NZ_FMAG01000001.1"/>
</dbReference>
<dbReference type="OrthoDB" id="8891769at2"/>
<dbReference type="STRING" id="410764.GA0061103_1372"/>
<dbReference type="AlphaFoldDB" id="A0A1C3U1X0"/>
<evidence type="ECO:0008006" key="3">
    <source>
        <dbReference type="Google" id="ProtNLM"/>
    </source>
</evidence>
<keyword evidence="2" id="KW-1185">Reference proteome</keyword>
<evidence type="ECO:0000313" key="1">
    <source>
        <dbReference type="EMBL" id="SCB09500.1"/>
    </source>
</evidence>
<proteinExistence type="predicted"/>
<accession>A0A1C3U1X0</accession>
<organism evidence="1 2">
    <name type="scientific">Rhizobium multihospitium</name>
    <dbReference type="NCBI Taxonomy" id="410764"/>
    <lineage>
        <taxon>Bacteria</taxon>
        <taxon>Pseudomonadati</taxon>
        <taxon>Pseudomonadota</taxon>
        <taxon>Alphaproteobacteria</taxon>
        <taxon>Hyphomicrobiales</taxon>
        <taxon>Rhizobiaceae</taxon>
        <taxon>Rhizobium/Agrobacterium group</taxon>
        <taxon>Rhizobium</taxon>
    </lineage>
</organism>